<reference evidence="1 2" key="1">
    <citation type="submission" date="2015-01" db="EMBL/GenBank/DDBJ databases">
        <title>Comparative genomics of the lactic acid bacteria isolated from the honey bee gut.</title>
        <authorList>
            <person name="Ellegaard K.M."/>
            <person name="Tamarit D."/>
            <person name="Javelind E."/>
            <person name="Olofsson T."/>
            <person name="Andersson S.G."/>
            <person name="Vasquez A."/>
        </authorList>
    </citation>
    <scope>NUCLEOTIDE SEQUENCE [LARGE SCALE GENOMIC DNA]</scope>
    <source>
        <strain evidence="1 2">Bin4</strain>
    </source>
</reference>
<evidence type="ECO:0008006" key="3">
    <source>
        <dbReference type="Google" id="ProtNLM"/>
    </source>
</evidence>
<dbReference type="RefSeq" id="WP_046317647.1">
    <property type="nucleotide sequence ID" value="NZ_JAMBJK010000002.1"/>
</dbReference>
<evidence type="ECO:0000313" key="1">
    <source>
        <dbReference type="EMBL" id="KJY60799.1"/>
    </source>
</evidence>
<dbReference type="HOGENOM" id="CLU_162586_0_1_9"/>
<dbReference type="AlphaFoldDB" id="A0A0F4LR70"/>
<organism evidence="1 2">
    <name type="scientific">Bombilactobacillus mellifer</name>
    <dbReference type="NCBI Taxonomy" id="1218492"/>
    <lineage>
        <taxon>Bacteria</taxon>
        <taxon>Bacillati</taxon>
        <taxon>Bacillota</taxon>
        <taxon>Bacilli</taxon>
        <taxon>Lactobacillales</taxon>
        <taxon>Lactobacillaceae</taxon>
        <taxon>Bombilactobacillus</taxon>
    </lineage>
</organism>
<proteinExistence type="predicted"/>
<name>A0A0F4LR70_9LACO</name>
<evidence type="ECO:0000313" key="2">
    <source>
        <dbReference type="Proteomes" id="UP000033558"/>
    </source>
</evidence>
<keyword evidence="2" id="KW-1185">Reference proteome</keyword>
<dbReference type="OrthoDB" id="2247035at2"/>
<dbReference type="Pfam" id="PF09953">
    <property type="entry name" value="DUF2187"/>
    <property type="match status" value="1"/>
</dbReference>
<dbReference type="EMBL" id="JXJQ01000010">
    <property type="protein sequence ID" value="KJY60799.1"/>
    <property type="molecule type" value="Genomic_DNA"/>
</dbReference>
<sequence length="71" mass="7894">MKIANIKVGDKLQGHADEDMEHPFVGTVEKIYTNSVLIDITDYDQRDADNVTELNHKIVVAAKSLKKVAAK</sequence>
<dbReference type="Proteomes" id="UP000033558">
    <property type="component" value="Unassembled WGS sequence"/>
</dbReference>
<comment type="caution">
    <text evidence="1">The sequence shown here is derived from an EMBL/GenBank/DDBJ whole genome shotgun (WGS) entry which is preliminary data.</text>
</comment>
<dbReference type="PATRIC" id="fig|1218492.5.peg.1543"/>
<accession>A0A0F4LR70</accession>
<dbReference type="STRING" id="1218492.JG30_14890"/>
<dbReference type="InterPro" id="IPR018690">
    <property type="entry name" value="DUF2187"/>
</dbReference>
<protein>
    <recommendedName>
        <fullName evidence="3">DUF2187 domain-containing protein</fullName>
    </recommendedName>
</protein>
<gene>
    <name evidence="1" type="ORF">JG30_14890</name>
</gene>